<evidence type="ECO:0000256" key="5">
    <source>
        <dbReference type="ARBA" id="ARBA00022692"/>
    </source>
</evidence>
<feature type="transmembrane region" description="Helical" evidence="12">
    <location>
        <begin position="196"/>
        <end position="214"/>
    </location>
</feature>
<evidence type="ECO:0000256" key="8">
    <source>
        <dbReference type="ARBA" id="ARBA00022989"/>
    </source>
</evidence>
<feature type="transmembrane region" description="Helical" evidence="12">
    <location>
        <begin position="152"/>
        <end position="176"/>
    </location>
</feature>
<dbReference type="InterPro" id="IPR006593">
    <property type="entry name" value="Cyt_b561/ferric_Rdtase_TM"/>
</dbReference>
<dbReference type="PROSITE" id="PS50939">
    <property type="entry name" value="CYTOCHROME_B561"/>
    <property type="match status" value="1"/>
</dbReference>
<gene>
    <name evidence="14" type="ORF">OCU04_012951</name>
</gene>
<comment type="subcellular location">
    <subcellularLocation>
        <location evidence="2">Membrane</location>
        <topology evidence="2">Multi-pass membrane protein</topology>
    </subcellularLocation>
</comment>
<dbReference type="Proteomes" id="UP001152300">
    <property type="component" value="Unassembled WGS sequence"/>
</dbReference>
<keyword evidence="8 12" id="KW-1133">Transmembrane helix</keyword>
<evidence type="ECO:0000313" key="15">
    <source>
        <dbReference type="Proteomes" id="UP001152300"/>
    </source>
</evidence>
<evidence type="ECO:0000256" key="1">
    <source>
        <dbReference type="ARBA" id="ARBA00001970"/>
    </source>
</evidence>
<dbReference type="OrthoDB" id="432881at2759"/>
<keyword evidence="9" id="KW-0408">Iron</keyword>
<dbReference type="Gene3D" id="1.20.120.1770">
    <property type="match status" value="1"/>
</dbReference>
<evidence type="ECO:0000256" key="12">
    <source>
        <dbReference type="SAM" id="Phobius"/>
    </source>
</evidence>
<evidence type="ECO:0000259" key="13">
    <source>
        <dbReference type="PROSITE" id="PS50939"/>
    </source>
</evidence>
<evidence type="ECO:0000256" key="2">
    <source>
        <dbReference type="ARBA" id="ARBA00004141"/>
    </source>
</evidence>
<keyword evidence="6" id="KW-0479">Metal-binding</keyword>
<dbReference type="GO" id="GO:0140575">
    <property type="term" value="F:transmembrane monodehydroascorbate reductase activity"/>
    <property type="evidence" value="ECO:0007669"/>
    <property type="project" value="InterPro"/>
</dbReference>
<feature type="domain" description="Cytochrome b561" evidence="13">
    <location>
        <begin position="47"/>
        <end position="247"/>
    </location>
</feature>
<feature type="transmembrane region" description="Helical" evidence="12">
    <location>
        <begin position="47"/>
        <end position="74"/>
    </location>
</feature>
<evidence type="ECO:0000313" key="14">
    <source>
        <dbReference type="EMBL" id="KAJ8058092.1"/>
    </source>
</evidence>
<reference evidence="14" key="1">
    <citation type="submission" date="2022-11" db="EMBL/GenBank/DDBJ databases">
        <title>Genome Resource of Sclerotinia nivalis Strain SnTB1, a Plant Pathogen Isolated from American Ginseng.</title>
        <authorList>
            <person name="Fan S."/>
        </authorList>
    </citation>
    <scope>NUCLEOTIDE SEQUENCE</scope>
    <source>
        <strain evidence="14">SnTB1</strain>
    </source>
</reference>
<dbReference type="GO" id="GO:0046872">
    <property type="term" value="F:metal ion binding"/>
    <property type="evidence" value="ECO:0007669"/>
    <property type="project" value="UniProtKB-KW"/>
</dbReference>
<proteinExistence type="predicted"/>
<dbReference type="PANTHER" id="PTHR15422">
    <property type="entry name" value="OS05G0565100 PROTEIN"/>
    <property type="match status" value="1"/>
</dbReference>
<sequence>MASVTGIPEEPRGATGELQNPHEAGYGEEEPLLGRAGDASQQEGRPLIWNLALGTAVITQVGLILLVAHIWASILLSPLILFSAHPLLNSSGLLFLTQGILILQPTHTATQKRQGTLTHAGFNGVAGSLLIAGLVIIEVNKFAHHGIHFESAHAILGLTTYILLLLQSLIGITQYFTPSLYGNITTAKSIYKYHRVSGYVILLLMLATIAAATWTTFNVNALHIKSWAVIACAVLMLIGIIPRIKKQKLGLGSRN</sequence>
<keyword evidence="4" id="KW-0349">Heme</keyword>
<name>A0A9X0A8Q9_9HELO</name>
<keyword evidence="15" id="KW-1185">Reference proteome</keyword>
<evidence type="ECO:0000256" key="10">
    <source>
        <dbReference type="ARBA" id="ARBA00023136"/>
    </source>
</evidence>
<organism evidence="14 15">
    <name type="scientific">Sclerotinia nivalis</name>
    <dbReference type="NCBI Taxonomy" id="352851"/>
    <lineage>
        <taxon>Eukaryota</taxon>
        <taxon>Fungi</taxon>
        <taxon>Dikarya</taxon>
        <taxon>Ascomycota</taxon>
        <taxon>Pezizomycotina</taxon>
        <taxon>Leotiomycetes</taxon>
        <taxon>Helotiales</taxon>
        <taxon>Sclerotiniaceae</taxon>
        <taxon>Sclerotinia</taxon>
    </lineage>
</organism>
<evidence type="ECO:0000256" key="7">
    <source>
        <dbReference type="ARBA" id="ARBA00022982"/>
    </source>
</evidence>
<comment type="caution">
    <text evidence="14">The sequence shown here is derived from an EMBL/GenBank/DDBJ whole genome shotgun (WGS) entry which is preliminary data.</text>
</comment>
<dbReference type="Pfam" id="PF03188">
    <property type="entry name" value="Cytochrom_B561"/>
    <property type="match status" value="1"/>
</dbReference>
<feature type="transmembrane region" description="Helical" evidence="12">
    <location>
        <begin position="115"/>
        <end position="137"/>
    </location>
</feature>
<dbReference type="CDD" id="cd08761">
    <property type="entry name" value="Cyt_b561_CYB561D2_like"/>
    <property type="match status" value="1"/>
</dbReference>
<keyword evidence="7" id="KW-0249">Electron transport</keyword>
<dbReference type="AlphaFoldDB" id="A0A9X0A8Q9"/>
<keyword evidence="5 12" id="KW-0812">Transmembrane</keyword>
<evidence type="ECO:0000256" key="9">
    <source>
        <dbReference type="ARBA" id="ARBA00023004"/>
    </source>
</evidence>
<evidence type="ECO:0000256" key="4">
    <source>
        <dbReference type="ARBA" id="ARBA00022617"/>
    </source>
</evidence>
<dbReference type="SMART" id="SM00665">
    <property type="entry name" value="B561"/>
    <property type="match status" value="1"/>
</dbReference>
<feature type="transmembrane region" description="Helical" evidence="12">
    <location>
        <begin position="226"/>
        <end position="244"/>
    </location>
</feature>
<dbReference type="GO" id="GO:0016020">
    <property type="term" value="C:membrane"/>
    <property type="evidence" value="ECO:0007669"/>
    <property type="project" value="UniProtKB-SubCell"/>
</dbReference>
<evidence type="ECO:0000256" key="6">
    <source>
        <dbReference type="ARBA" id="ARBA00022723"/>
    </source>
</evidence>
<protein>
    <recommendedName>
        <fullName evidence="13">Cytochrome b561 domain-containing protein</fullName>
    </recommendedName>
</protein>
<evidence type="ECO:0000256" key="3">
    <source>
        <dbReference type="ARBA" id="ARBA00022448"/>
    </source>
</evidence>
<keyword evidence="10 12" id="KW-0472">Membrane</keyword>
<comment type="cofactor">
    <cofactor evidence="1">
        <name>heme b</name>
        <dbReference type="ChEBI" id="CHEBI:60344"/>
    </cofactor>
</comment>
<dbReference type="PANTHER" id="PTHR15422:SF45">
    <property type="entry name" value="CYTOCHROME B561 DOMAIN-CONTAINING PROTEIN"/>
    <property type="match status" value="1"/>
</dbReference>
<evidence type="ECO:0000256" key="11">
    <source>
        <dbReference type="SAM" id="MobiDB-lite"/>
    </source>
</evidence>
<keyword evidence="3" id="KW-0813">Transport</keyword>
<dbReference type="InterPro" id="IPR045150">
    <property type="entry name" value="CYB561D1/2"/>
</dbReference>
<accession>A0A9X0A8Q9</accession>
<feature type="region of interest" description="Disordered" evidence="11">
    <location>
        <begin position="1"/>
        <end position="30"/>
    </location>
</feature>
<dbReference type="EMBL" id="JAPEIS010000017">
    <property type="protein sequence ID" value="KAJ8058092.1"/>
    <property type="molecule type" value="Genomic_DNA"/>
</dbReference>
<feature type="transmembrane region" description="Helical" evidence="12">
    <location>
        <begin position="80"/>
        <end position="103"/>
    </location>
</feature>